<name>A0A562UQ76_9ACTN</name>
<evidence type="ECO:0000313" key="2">
    <source>
        <dbReference type="Proteomes" id="UP000321617"/>
    </source>
</evidence>
<protein>
    <recommendedName>
        <fullName evidence="3">Colicin D immunity protein domain-containing protein</fullName>
    </recommendedName>
</protein>
<evidence type="ECO:0000313" key="1">
    <source>
        <dbReference type="EMBL" id="TWJ07771.1"/>
    </source>
</evidence>
<dbReference type="Proteomes" id="UP000321617">
    <property type="component" value="Unassembled WGS sequence"/>
</dbReference>
<accession>A0A562UQ76</accession>
<dbReference type="EMBL" id="VLLL01000010">
    <property type="protein sequence ID" value="TWJ07771.1"/>
    <property type="molecule type" value="Genomic_DNA"/>
</dbReference>
<comment type="caution">
    <text evidence="1">The sequence shown here is derived from an EMBL/GenBank/DDBJ whole genome shotgun (WGS) entry which is preliminary data.</text>
</comment>
<keyword evidence="2" id="KW-1185">Reference proteome</keyword>
<dbReference type="AlphaFoldDB" id="A0A562UQ76"/>
<evidence type="ECO:0008006" key="3">
    <source>
        <dbReference type="Google" id="ProtNLM"/>
    </source>
</evidence>
<proteinExistence type="predicted"/>
<sequence>MDVLATVFESMPGRVDTRVVPLPAPAGIAGRVERMAETGSALVECDATTGDMRPYSGELGGERLIATADGASMLWITPDGYALLRFRADLTPVYAPSGVDALRAGFGRYARKVRRAFPEVSRIAETYPPTNHAWRHVAEVPAESGVGRQLAAIRNLLDGRMTLPEFSRAWWHARRVAAQNGERTMDPLAWLLNEVFHLMDNYAADPEFRSPNDLSEEVIIESIRALMSSEAMR</sequence>
<gene>
    <name evidence="1" type="ORF">LX16_4934</name>
</gene>
<reference evidence="1 2" key="1">
    <citation type="journal article" date="2013" name="Stand. Genomic Sci.">
        <title>Genomic Encyclopedia of Type Strains, Phase I: The one thousand microbial genomes (KMG-I) project.</title>
        <authorList>
            <person name="Kyrpides N.C."/>
            <person name="Woyke T."/>
            <person name="Eisen J.A."/>
            <person name="Garrity G."/>
            <person name="Lilburn T.G."/>
            <person name="Beck B.J."/>
            <person name="Whitman W.B."/>
            <person name="Hugenholtz P."/>
            <person name="Klenk H.P."/>
        </authorList>
    </citation>
    <scope>NUCLEOTIDE SEQUENCE [LARGE SCALE GENOMIC DNA]</scope>
    <source>
        <strain evidence="1 2">DSM 45044</strain>
    </source>
</reference>
<organism evidence="1 2">
    <name type="scientific">Stackebrandtia albiflava</name>
    <dbReference type="NCBI Taxonomy" id="406432"/>
    <lineage>
        <taxon>Bacteria</taxon>
        <taxon>Bacillati</taxon>
        <taxon>Actinomycetota</taxon>
        <taxon>Actinomycetes</taxon>
        <taxon>Glycomycetales</taxon>
        <taxon>Glycomycetaceae</taxon>
        <taxon>Stackebrandtia</taxon>
    </lineage>
</organism>